<keyword evidence="2" id="KW-1185">Reference proteome</keyword>
<dbReference type="EMBL" id="MU167369">
    <property type="protein sequence ID" value="KAG0141855.1"/>
    <property type="molecule type" value="Genomic_DNA"/>
</dbReference>
<evidence type="ECO:0000313" key="2">
    <source>
        <dbReference type="Proteomes" id="UP000886653"/>
    </source>
</evidence>
<organism evidence="1 2">
    <name type="scientific">Cronartium quercuum f. sp. fusiforme G11</name>
    <dbReference type="NCBI Taxonomy" id="708437"/>
    <lineage>
        <taxon>Eukaryota</taxon>
        <taxon>Fungi</taxon>
        <taxon>Dikarya</taxon>
        <taxon>Basidiomycota</taxon>
        <taxon>Pucciniomycotina</taxon>
        <taxon>Pucciniomycetes</taxon>
        <taxon>Pucciniales</taxon>
        <taxon>Coleosporiaceae</taxon>
        <taxon>Cronartium</taxon>
    </lineage>
</organism>
<gene>
    <name evidence="1" type="ORF">CROQUDRAFT_98282</name>
</gene>
<dbReference type="AlphaFoldDB" id="A0A9P6N8H6"/>
<protein>
    <submittedName>
        <fullName evidence="1">Uncharacterized protein</fullName>
    </submittedName>
</protein>
<proteinExistence type="predicted"/>
<comment type="caution">
    <text evidence="1">The sequence shown here is derived from an EMBL/GenBank/DDBJ whole genome shotgun (WGS) entry which is preliminary data.</text>
</comment>
<evidence type="ECO:0000313" key="1">
    <source>
        <dbReference type="EMBL" id="KAG0141855.1"/>
    </source>
</evidence>
<name>A0A9P6N8H6_9BASI</name>
<sequence length="77" mass="8587">MVTDHVTIDGPYSDSRTHKSALLTTFYLDCSPNLSISFLKHLFHHSPMCHRTSTSANQAARRSLGLSSTPSDFYKSL</sequence>
<reference evidence="1" key="1">
    <citation type="submission" date="2013-11" db="EMBL/GenBank/DDBJ databases">
        <title>Genome sequence of the fusiform rust pathogen reveals effectors for host alternation and coevolution with pine.</title>
        <authorList>
            <consortium name="DOE Joint Genome Institute"/>
            <person name="Smith K."/>
            <person name="Pendleton A."/>
            <person name="Kubisiak T."/>
            <person name="Anderson C."/>
            <person name="Salamov A."/>
            <person name="Aerts A."/>
            <person name="Riley R."/>
            <person name="Clum A."/>
            <person name="Lindquist E."/>
            <person name="Ence D."/>
            <person name="Campbell M."/>
            <person name="Kronenberg Z."/>
            <person name="Feau N."/>
            <person name="Dhillon B."/>
            <person name="Hamelin R."/>
            <person name="Burleigh J."/>
            <person name="Smith J."/>
            <person name="Yandell M."/>
            <person name="Nelson C."/>
            <person name="Grigoriev I."/>
            <person name="Davis J."/>
        </authorList>
    </citation>
    <scope>NUCLEOTIDE SEQUENCE</scope>
    <source>
        <strain evidence="1">G11</strain>
    </source>
</reference>
<dbReference type="Proteomes" id="UP000886653">
    <property type="component" value="Unassembled WGS sequence"/>
</dbReference>
<accession>A0A9P6N8H6</accession>